<dbReference type="Proteomes" id="UP000037530">
    <property type="component" value="Unassembled WGS sequence"/>
</dbReference>
<keyword evidence="2" id="KW-0378">Hydrolase</keyword>
<dbReference type="InterPro" id="IPR015947">
    <property type="entry name" value="PUA-like_sf"/>
</dbReference>
<dbReference type="STRING" id="171383.AKJ31_09905"/>
<dbReference type="AlphaFoldDB" id="A0A0M0I080"/>
<dbReference type="OrthoDB" id="8558970at2"/>
<dbReference type="SMART" id="SM00464">
    <property type="entry name" value="LON"/>
    <property type="match status" value="1"/>
</dbReference>
<reference evidence="3" key="1">
    <citation type="submission" date="2015-08" db="EMBL/GenBank/DDBJ databases">
        <title>Vibrio galatheae sp. nov., a novel member of the Vibrionaceae family isolated from the Solomon Islands.</title>
        <authorList>
            <person name="Giubergia S."/>
            <person name="Machado H."/>
            <person name="Mateiu R.V."/>
            <person name="Gram L."/>
        </authorList>
    </citation>
    <scope>NUCLEOTIDE SEQUENCE [LARGE SCALE GENOMIC DNA]</scope>
    <source>
        <strain evidence="3">DSM 19134</strain>
    </source>
</reference>
<sequence length="199" mass="22428">MNELMLFPLNSVVLPEGKMRLRIFEARYKRLVSEALKADGTFGICLFEPQASLARSELSHLGTLVKIVDFEQLEDGLLGITVAGINRFKIAGVRVEHDGLRFAKVKTLPEWDVTELDSVSMPLSLHLQTIYQQFPQLSELYQQKFFDDASWVSQRWLEILPLSNSEFDVLAGGNSCLAAVEFLNQRLKIDADSDPVAKL</sequence>
<dbReference type="PATRIC" id="fig|171383.3.peg.2023"/>
<name>A0A0M0I080_9VIBR</name>
<accession>A0A0M0I080</accession>
<keyword evidence="2" id="KW-0645">Protease</keyword>
<dbReference type="SUPFAM" id="SSF88697">
    <property type="entry name" value="PUA domain-like"/>
    <property type="match status" value="1"/>
</dbReference>
<dbReference type="EMBL" id="LHPI01000008">
    <property type="protein sequence ID" value="KOO07735.1"/>
    <property type="molecule type" value="Genomic_DNA"/>
</dbReference>
<organism evidence="2 3">
    <name type="scientific">Vibrio hepatarius</name>
    <dbReference type="NCBI Taxonomy" id="171383"/>
    <lineage>
        <taxon>Bacteria</taxon>
        <taxon>Pseudomonadati</taxon>
        <taxon>Pseudomonadota</taxon>
        <taxon>Gammaproteobacteria</taxon>
        <taxon>Vibrionales</taxon>
        <taxon>Vibrionaceae</taxon>
        <taxon>Vibrio</taxon>
        <taxon>Vibrio oreintalis group</taxon>
    </lineage>
</organism>
<evidence type="ECO:0000259" key="1">
    <source>
        <dbReference type="SMART" id="SM00464"/>
    </source>
</evidence>
<evidence type="ECO:0000313" key="3">
    <source>
        <dbReference type="Proteomes" id="UP000037530"/>
    </source>
</evidence>
<dbReference type="InterPro" id="IPR003111">
    <property type="entry name" value="Lon_prtase_N"/>
</dbReference>
<keyword evidence="3" id="KW-1185">Reference proteome</keyword>
<feature type="domain" description="Lon N-terminal" evidence="1">
    <location>
        <begin position="3"/>
        <end position="185"/>
    </location>
</feature>
<protein>
    <submittedName>
        <fullName evidence="2">ATP-dependent protease</fullName>
    </submittedName>
</protein>
<gene>
    <name evidence="2" type="ORF">AKJ31_09905</name>
</gene>
<dbReference type="GO" id="GO:0006508">
    <property type="term" value="P:proteolysis"/>
    <property type="evidence" value="ECO:0007669"/>
    <property type="project" value="UniProtKB-KW"/>
</dbReference>
<evidence type="ECO:0000313" key="2">
    <source>
        <dbReference type="EMBL" id="KOO07735.1"/>
    </source>
</evidence>
<dbReference type="PANTHER" id="PTHR46732">
    <property type="entry name" value="ATP-DEPENDENT PROTEASE LA (LON) DOMAIN PROTEIN"/>
    <property type="match status" value="1"/>
</dbReference>
<dbReference type="GO" id="GO:0008233">
    <property type="term" value="F:peptidase activity"/>
    <property type="evidence" value="ECO:0007669"/>
    <property type="project" value="UniProtKB-KW"/>
</dbReference>
<dbReference type="Pfam" id="PF02190">
    <property type="entry name" value="LON_substr_bdg"/>
    <property type="match status" value="1"/>
</dbReference>
<dbReference type="RefSeq" id="WP_053408937.1">
    <property type="nucleotide sequence ID" value="NZ_DAIPHI010000033.1"/>
</dbReference>
<comment type="caution">
    <text evidence="2">The sequence shown here is derived from an EMBL/GenBank/DDBJ whole genome shotgun (WGS) entry which is preliminary data.</text>
</comment>
<dbReference type="PANTHER" id="PTHR46732:SF8">
    <property type="entry name" value="ATP-DEPENDENT PROTEASE LA (LON) DOMAIN PROTEIN"/>
    <property type="match status" value="1"/>
</dbReference>
<proteinExistence type="predicted"/>
<dbReference type="Gene3D" id="2.30.130.40">
    <property type="entry name" value="LON domain-like"/>
    <property type="match status" value="1"/>
</dbReference>
<dbReference type="InterPro" id="IPR046336">
    <property type="entry name" value="Lon_prtase_N_sf"/>
</dbReference>